<feature type="domain" description="Formyl transferase N-terminal" evidence="6">
    <location>
        <begin position="1"/>
        <end position="180"/>
    </location>
</feature>
<dbReference type="EMBL" id="QKZL01000002">
    <property type="protein sequence ID" value="PZX19108.1"/>
    <property type="molecule type" value="Genomic_DNA"/>
</dbReference>
<dbReference type="HAMAP" id="MF_00182">
    <property type="entry name" value="Formyl_trans"/>
    <property type="match status" value="1"/>
</dbReference>
<dbReference type="GO" id="GO:0005829">
    <property type="term" value="C:cytosol"/>
    <property type="evidence" value="ECO:0007669"/>
    <property type="project" value="TreeGrafter"/>
</dbReference>
<dbReference type="InterPro" id="IPR005793">
    <property type="entry name" value="Formyl_trans_C"/>
</dbReference>
<feature type="domain" description="Formyl transferase C-terminal" evidence="7">
    <location>
        <begin position="201"/>
        <end position="292"/>
    </location>
</feature>
<evidence type="ECO:0000259" key="6">
    <source>
        <dbReference type="Pfam" id="PF00551"/>
    </source>
</evidence>
<dbReference type="SUPFAM" id="SSF53328">
    <property type="entry name" value="Formyltransferase"/>
    <property type="match status" value="1"/>
</dbReference>
<dbReference type="CDD" id="cd08704">
    <property type="entry name" value="Met_tRNA_FMT_C"/>
    <property type="match status" value="1"/>
</dbReference>
<dbReference type="InterPro" id="IPR041711">
    <property type="entry name" value="Met-tRNA-FMT_N"/>
</dbReference>
<dbReference type="FunFam" id="3.40.50.12230:FF:000001">
    <property type="entry name" value="Methionyl-tRNA formyltransferase"/>
    <property type="match status" value="1"/>
</dbReference>
<comment type="catalytic activity">
    <reaction evidence="5">
        <text>L-methionyl-tRNA(fMet) + (6R)-10-formyltetrahydrofolate = N-formyl-L-methionyl-tRNA(fMet) + (6S)-5,6,7,8-tetrahydrofolate + H(+)</text>
        <dbReference type="Rhea" id="RHEA:24380"/>
        <dbReference type="Rhea" id="RHEA-COMP:9952"/>
        <dbReference type="Rhea" id="RHEA-COMP:9953"/>
        <dbReference type="ChEBI" id="CHEBI:15378"/>
        <dbReference type="ChEBI" id="CHEBI:57453"/>
        <dbReference type="ChEBI" id="CHEBI:78530"/>
        <dbReference type="ChEBI" id="CHEBI:78844"/>
        <dbReference type="ChEBI" id="CHEBI:195366"/>
        <dbReference type="EC" id="2.1.2.9"/>
    </reaction>
</comment>
<dbReference type="OrthoDB" id="9802815at2"/>
<dbReference type="SUPFAM" id="SSF50486">
    <property type="entry name" value="FMT C-terminal domain-like"/>
    <property type="match status" value="1"/>
</dbReference>
<evidence type="ECO:0000259" key="7">
    <source>
        <dbReference type="Pfam" id="PF02911"/>
    </source>
</evidence>
<evidence type="ECO:0000256" key="3">
    <source>
        <dbReference type="ARBA" id="ARBA00022679"/>
    </source>
</evidence>
<dbReference type="Pfam" id="PF00551">
    <property type="entry name" value="Formyl_trans_N"/>
    <property type="match status" value="1"/>
</dbReference>
<dbReference type="InterPro" id="IPR036477">
    <property type="entry name" value="Formyl_transf_N_sf"/>
</dbReference>
<evidence type="ECO:0000313" key="9">
    <source>
        <dbReference type="Proteomes" id="UP000248916"/>
    </source>
</evidence>
<organism evidence="8 9">
    <name type="scientific">Palleronia aestuarii</name>
    <dbReference type="NCBI Taxonomy" id="568105"/>
    <lineage>
        <taxon>Bacteria</taxon>
        <taxon>Pseudomonadati</taxon>
        <taxon>Pseudomonadota</taxon>
        <taxon>Alphaproteobacteria</taxon>
        <taxon>Rhodobacterales</taxon>
        <taxon>Roseobacteraceae</taxon>
        <taxon>Palleronia</taxon>
    </lineage>
</organism>
<dbReference type="NCBIfam" id="TIGR00460">
    <property type="entry name" value="fmt"/>
    <property type="match status" value="1"/>
</dbReference>
<comment type="function">
    <text evidence="5">Attaches a formyl group to the free amino group of methionyl-tRNA(fMet). The formyl group appears to play a dual role in the initiator identity of N-formylmethionyl-tRNA by promoting its recognition by IF2 and preventing the misappropriation of this tRNA by the elongation apparatus.</text>
</comment>
<dbReference type="EC" id="2.1.2.9" evidence="2 5"/>
<dbReference type="Gene3D" id="3.40.50.12230">
    <property type="match status" value="1"/>
</dbReference>
<dbReference type="RefSeq" id="WP_111535978.1">
    <property type="nucleotide sequence ID" value="NZ_QKZL01000002.1"/>
</dbReference>
<dbReference type="InterPro" id="IPR001555">
    <property type="entry name" value="GART_AS"/>
</dbReference>
<evidence type="ECO:0000256" key="2">
    <source>
        <dbReference type="ARBA" id="ARBA00012261"/>
    </source>
</evidence>
<evidence type="ECO:0000313" key="8">
    <source>
        <dbReference type="EMBL" id="PZX19108.1"/>
    </source>
</evidence>
<comment type="similarity">
    <text evidence="1 5">Belongs to the Fmt family.</text>
</comment>
<dbReference type="PANTHER" id="PTHR11138:SF5">
    <property type="entry name" value="METHIONYL-TRNA FORMYLTRANSFERASE, MITOCHONDRIAL"/>
    <property type="match status" value="1"/>
</dbReference>
<sequence length="299" mass="31733">MRVVFMGTPDFSVPALDALASAGHEVAAVYTQPPRPAGRGKRDRPSPVQIRAEAMGIPVRHPVSLKGAEEQEAFASLGAEIAVVVAYGLILPRAVLDAPDHGCLNIHASLLPRWRGAAPIHRAVMAGDAETGVCIMRMEAGLDTGPVLLRAEEPIEAETTTGDLHDRLAALGARLVVSALDRLGLVPEMAQPETGATYAAKIDKAEARIDWSRPAEEIDRQIRGLSPFPGAWCEIAGERVKLLRSRMAEGAGEPGAVLDGFRIACGTGAVEITEVQRSGKRPAAARDALLGFRMPARLD</sequence>
<gene>
    <name evidence="5" type="primary">fmt</name>
    <name evidence="8" type="ORF">LX81_00808</name>
</gene>
<dbReference type="PANTHER" id="PTHR11138">
    <property type="entry name" value="METHIONYL-TRNA FORMYLTRANSFERASE"/>
    <property type="match status" value="1"/>
</dbReference>
<reference evidence="8 9" key="1">
    <citation type="submission" date="2018-06" db="EMBL/GenBank/DDBJ databases">
        <title>Genomic Encyclopedia of Archaeal and Bacterial Type Strains, Phase II (KMG-II): from individual species to whole genera.</title>
        <authorList>
            <person name="Goeker M."/>
        </authorList>
    </citation>
    <scope>NUCLEOTIDE SEQUENCE [LARGE SCALE GENOMIC DNA]</scope>
    <source>
        <strain evidence="8 9">DSM 22009</strain>
    </source>
</reference>
<dbReference type="InterPro" id="IPR044135">
    <property type="entry name" value="Met-tRNA-FMT_C"/>
</dbReference>
<keyword evidence="9" id="KW-1185">Reference proteome</keyword>
<evidence type="ECO:0000256" key="5">
    <source>
        <dbReference type="HAMAP-Rule" id="MF_00182"/>
    </source>
</evidence>
<keyword evidence="4 5" id="KW-0648">Protein biosynthesis</keyword>
<dbReference type="PROSITE" id="PS00373">
    <property type="entry name" value="GART"/>
    <property type="match status" value="1"/>
</dbReference>
<dbReference type="GO" id="GO:0004479">
    <property type="term" value="F:methionyl-tRNA formyltransferase activity"/>
    <property type="evidence" value="ECO:0007669"/>
    <property type="project" value="UniProtKB-UniRule"/>
</dbReference>
<dbReference type="Proteomes" id="UP000248916">
    <property type="component" value="Unassembled WGS sequence"/>
</dbReference>
<dbReference type="InterPro" id="IPR005794">
    <property type="entry name" value="Fmt"/>
</dbReference>
<evidence type="ECO:0000256" key="4">
    <source>
        <dbReference type="ARBA" id="ARBA00022917"/>
    </source>
</evidence>
<comment type="caution">
    <text evidence="8">The sequence shown here is derived from an EMBL/GenBank/DDBJ whole genome shotgun (WGS) entry which is preliminary data.</text>
</comment>
<keyword evidence="3 5" id="KW-0808">Transferase</keyword>
<accession>A0A2W7NFV8</accession>
<evidence type="ECO:0000256" key="1">
    <source>
        <dbReference type="ARBA" id="ARBA00010699"/>
    </source>
</evidence>
<name>A0A2W7NFV8_9RHOB</name>
<dbReference type="CDD" id="cd08646">
    <property type="entry name" value="FMT_core_Met-tRNA-FMT_N"/>
    <property type="match status" value="1"/>
</dbReference>
<dbReference type="InterPro" id="IPR002376">
    <property type="entry name" value="Formyl_transf_N"/>
</dbReference>
<dbReference type="InterPro" id="IPR011034">
    <property type="entry name" value="Formyl_transferase-like_C_sf"/>
</dbReference>
<feature type="binding site" evidence="5">
    <location>
        <begin position="109"/>
        <end position="112"/>
    </location>
    <ligand>
        <name>(6S)-5,6,7,8-tetrahydrofolate</name>
        <dbReference type="ChEBI" id="CHEBI:57453"/>
    </ligand>
</feature>
<proteinExistence type="inferred from homology"/>
<protein>
    <recommendedName>
        <fullName evidence="2 5">Methionyl-tRNA formyltransferase</fullName>
        <ecNumber evidence="2 5">2.1.2.9</ecNumber>
    </recommendedName>
</protein>
<dbReference type="Pfam" id="PF02911">
    <property type="entry name" value="Formyl_trans_C"/>
    <property type="match status" value="1"/>
</dbReference>
<dbReference type="AlphaFoldDB" id="A0A2W7NFV8"/>